<comment type="similarity">
    <text evidence="2 5">Belongs to the cyclophilin-type PPIase family.</text>
</comment>
<evidence type="ECO:0000313" key="8">
    <source>
        <dbReference type="Proteomes" id="UP000294575"/>
    </source>
</evidence>
<dbReference type="RefSeq" id="WP_101496375.1">
    <property type="nucleotide sequence ID" value="NZ_LNJZ01000005.1"/>
</dbReference>
<reference evidence="7 8" key="1">
    <citation type="submission" date="2019-03" db="EMBL/GenBank/DDBJ databases">
        <title>Genomic Encyclopedia of Type Strains, Phase IV (KMG-IV): sequencing the most valuable type-strain genomes for metagenomic binning, comparative biology and taxonomic classification.</title>
        <authorList>
            <person name="Goeker M."/>
        </authorList>
    </citation>
    <scope>NUCLEOTIDE SEQUENCE [LARGE SCALE GENOMIC DNA]</scope>
    <source>
        <strain evidence="7 8">DSM 28679</strain>
    </source>
</reference>
<dbReference type="SUPFAM" id="SSF50891">
    <property type="entry name" value="Cyclophilin-like"/>
    <property type="match status" value="1"/>
</dbReference>
<dbReference type="InterPro" id="IPR024936">
    <property type="entry name" value="Cyclophilin-type_PPIase"/>
</dbReference>
<evidence type="ECO:0000256" key="2">
    <source>
        <dbReference type="ARBA" id="ARBA00007365"/>
    </source>
</evidence>
<dbReference type="AlphaFoldDB" id="A0A4R6TZE9"/>
<dbReference type="InterPro" id="IPR029000">
    <property type="entry name" value="Cyclophilin-like_dom_sf"/>
</dbReference>
<evidence type="ECO:0000259" key="6">
    <source>
        <dbReference type="PROSITE" id="PS50072"/>
    </source>
</evidence>
<proteinExistence type="inferred from homology"/>
<feature type="domain" description="PPIase cyclophilin-type" evidence="6">
    <location>
        <begin position="28"/>
        <end position="182"/>
    </location>
</feature>
<dbReference type="Proteomes" id="UP000294575">
    <property type="component" value="Unassembled WGS sequence"/>
</dbReference>
<evidence type="ECO:0000256" key="1">
    <source>
        <dbReference type="ARBA" id="ARBA00002388"/>
    </source>
</evidence>
<evidence type="ECO:0000256" key="3">
    <source>
        <dbReference type="ARBA" id="ARBA00023110"/>
    </source>
</evidence>
<comment type="function">
    <text evidence="1 5">PPIases accelerate the folding of proteins. It catalyzes the cis-trans isomerization of proline imidic peptide bonds in oligopeptides.</text>
</comment>
<dbReference type="InterPro" id="IPR020892">
    <property type="entry name" value="Cyclophilin-type_PPIase_CS"/>
</dbReference>
<evidence type="ECO:0000256" key="4">
    <source>
        <dbReference type="ARBA" id="ARBA00023235"/>
    </source>
</evidence>
<comment type="caution">
    <text evidence="7">The sequence shown here is derived from an EMBL/GenBank/DDBJ whole genome shotgun (WGS) entry which is preliminary data.</text>
</comment>
<dbReference type="Gene3D" id="2.40.100.10">
    <property type="entry name" value="Cyclophilin-like"/>
    <property type="match status" value="1"/>
</dbReference>
<keyword evidence="8" id="KW-1185">Reference proteome</keyword>
<feature type="signal peptide" evidence="5">
    <location>
        <begin position="1"/>
        <end position="19"/>
    </location>
</feature>
<dbReference type="PROSITE" id="PS00170">
    <property type="entry name" value="CSA_PPIASE_1"/>
    <property type="match status" value="1"/>
</dbReference>
<sequence length="185" mass="20541">MLKKILLASTLILSSPLWAADNPRVLLSTSLGDIELELNAEKAPLSVENFLSYVDEERYDGTIFHRVIKGFMIQGGGFDKYMQQRPTNKPIKNEADNGLKNDRGTIAMARTQAVDSATSQWFINHGNNDFLNHGGRDFGYAVFGKVVSGMDVVDKIAEVPTSNYGMHQNVPAEQVVILKARRVQD</sequence>
<dbReference type="InterPro" id="IPR044665">
    <property type="entry name" value="E_coli_cyclophilin_A-like"/>
</dbReference>
<dbReference type="EMBL" id="SNYK01000014">
    <property type="protein sequence ID" value="TDQ36174.1"/>
    <property type="molecule type" value="Genomic_DNA"/>
</dbReference>
<dbReference type="Pfam" id="PF00160">
    <property type="entry name" value="Pro_isomerase"/>
    <property type="match status" value="1"/>
</dbReference>
<dbReference type="GO" id="GO:0003755">
    <property type="term" value="F:peptidyl-prolyl cis-trans isomerase activity"/>
    <property type="evidence" value="ECO:0007669"/>
    <property type="project" value="UniProtKB-UniRule"/>
</dbReference>
<feature type="chain" id="PRO_5020911874" description="Peptidyl-prolyl cis-trans isomerase" evidence="5">
    <location>
        <begin position="20"/>
        <end position="185"/>
    </location>
</feature>
<name>A0A4R6TZE9_9GAMM</name>
<dbReference type="PROSITE" id="PS50072">
    <property type="entry name" value="CSA_PPIASE_2"/>
    <property type="match status" value="1"/>
</dbReference>
<dbReference type="GO" id="GO:0006457">
    <property type="term" value="P:protein folding"/>
    <property type="evidence" value="ECO:0007669"/>
    <property type="project" value="InterPro"/>
</dbReference>
<dbReference type="OrthoDB" id="9807797at2"/>
<accession>A0A4R6TZE9</accession>
<comment type="catalytic activity">
    <reaction evidence="5">
        <text>[protein]-peptidylproline (omega=180) = [protein]-peptidylproline (omega=0)</text>
        <dbReference type="Rhea" id="RHEA:16237"/>
        <dbReference type="Rhea" id="RHEA-COMP:10747"/>
        <dbReference type="Rhea" id="RHEA-COMP:10748"/>
        <dbReference type="ChEBI" id="CHEBI:83833"/>
        <dbReference type="ChEBI" id="CHEBI:83834"/>
        <dbReference type="EC" id="5.2.1.8"/>
    </reaction>
</comment>
<dbReference type="CDD" id="cd01920">
    <property type="entry name" value="cyclophilin_EcCYP_like"/>
    <property type="match status" value="1"/>
</dbReference>
<dbReference type="EC" id="5.2.1.8" evidence="5"/>
<keyword evidence="4 5" id="KW-0413">Isomerase</keyword>
<keyword evidence="5" id="KW-0732">Signal</keyword>
<organism evidence="7 8">
    <name type="scientific">Thiopseudomonas denitrificans</name>
    <dbReference type="NCBI Taxonomy" id="1501432"/>
    <lineage>
        <taxon>Bacteria</taxon>
        <taxon>Pseudomonadati</taxon>
        <taxon>Pseudomonadota</taxon>
        <taxon>Gammaproteobacteria</taxon>
        <taxon>Pseudomonadales</taxon>
        <taxon>Pseudomonadaceae</taxon>
        <taxon>Thiopseudomonas</taxon>
    </lineage>
</organism>
<dbReference type="PIRSF" id="PIRSF001467">
    <property type="entry name" value="Peptidylpro_ismrse"/>
    <property type="match status" value="1"/>
</dbReference>
<protein>
    <recommendedName>
        <fullName evidence="5">Peptidyl-prolyl cis-trans isomerase</fullName>
        <shortName evidence="5">PPIase</shortName>
        <ecNumber evidence="5">5.2.1.8</ecNumber>
    </recommendedName>
</protein>
<evidence type="ECO:0000256" key="5">
    <source>
        <dbReference type="RuleBase" id="RU363019"/>
    </source>
</evidence>
<dbReference type="PANTHER" id="PTHR43246">
    <property type="entry name" value="PEPTIDYL-PROLYL CIS-TRANS ISOMERASE CYP38, CHLOROPLASTIC"/>
    <property type="match status" value="1"/>
</dbReference>
<keyword evidence="3 5" id="KW-0697">Rotamase</keyword>
<dbReference type="InterPro" id="IPR002130">
    <property type="entry name" value="Cyclophilin-type_PPIase_dom"/>
</dbReference>
<evidence type="ECO:0000313" key="7">
    <source>
        <dbReference type="EMBL" id="TDQ36174.1"/>
    </source>
</evidence>
<dbReference type="PRINTS" id="PR00153">
    <property type="entry name" value="CSAPPISMRASE"/>
</dbReference>
<gene>
    <name evidence="7" type="ORF">DFQ45_11441</name>
</gene>